<evidence type="ECO:0000313" key="2">
    <source>
        <dbReference type="Proteomes" id="UP000013086"/>
    </source>
</evidence>
<dbReference type="AlphaFoldDB" id="N8QBJ6"/>
<dbReference type="RefSeq" id="WP_004649578.1">
    <property type="nucleotide sequence ID" value="NZ_KB849167.1"/>
</dbReference>
<dbReference type="EMBL" id="APOH01000022">
    <property type="protein sequence ID" value="ENU18624.1"/>
    <property type="molecule type" value="Genomic_DNA"/>
</dbReference>
<dbReference type="HOGENOM" id="CLU_2598007_0_0_6"/>
<organism evidence="1 2">
    <name type="scientific">Acinetobacter bohemicus ANC 3994</name>
    <dbReference type="NCBI Taxonomy" id="1217715"/>
    <lineage>
        <taxon>Bacteria</taxon>
        <taxon>Pseudomonadati</taxon>
        <taxon>Pseudomonadota</taxon>
        <taxon>Gammaproteobacteria</taxon>
        <taxon>Moraxellales</taxon>
        <taxon>Moraxellaceae</taxon>
        <taxon>Acinetobacter</taxon>
    </lineage>
</organism>
<protein>
    <submittedName>
        <fullName evidence="1">Uncharacterized protein</fullName>
    </submittedName>
</protein>
<name>N8QBJ6_9GAMM</name>
<reference evidence="1 2" key="1">
    <citation type="submission" date="2013-02" db="EMBL/GenBank/DDBJ databases">
        <title>The Genome Sequence of Acinetobacter sp. ANC 3994.</title>
        <authorList>
            <consortium name="The Broad Institute Genome Sequencing Platform"/>
            <consortium name="The Broad Institute Genome Sequencing Center for Infectious Disease"/>
            <person name="Cerqueira G."/>
            <person name="Feldgarden M."/>
            <person name="Courvalin P."/>
            <person name="Perichon B."/>
            <person name="Grillot-Courvalin C."/>
            <person name="Clermont D."/>
            <person name="Rocha E."/>
            <person name="Yoon E.-J."/>
            <person name="Nemec A."/>
            <person name="Walker B."/>
            <person name="Young S.K."/>
            <person name="Zeng Q."/>
            <person name="Gargeya S."/>
            <person name="Fitzgerald M."/>
            <person name="Haas B."/>
            <person name="Abouelleil A."/>
            <person name="Alvarado L."/>
            <person name="Arachchi H.M."/>
            <person name="Berlin A.M."/>
            <person name="Chapman S.B."/>
            <person name="Dewar J."/>
            <person name="Goldberg J."/>
            <person name="Griggs A."/>
            <person name="Gujja S."/>
            <person name="Hansen M."/>
            <person name="Howarth C."/>
            <person name="Imamovic A."/>
            <person name="Larimer J."/>
            <person name="McCowan C."/>
            <person name="Murphy C."/>
            <person name="Neiman D."/>
            <person name="Pearson M."/>
            <person name="Priest M."/>
            <person name="Roberts A."/>
            <person name="Saif S."/>
            <person name="Shea T."/>
            <person name="Sisk P."/>
            <person name="Sykes S."/>
            <person name="Wortman J."/>
            <person name="Nusbaum C."/>
            <person name="Birren B."/>
        </authorList>
    </citation>
    <scope>NUCLEOTIDE SEQUENCE [LARGE SCALE GENOMIC DNA]</scope>
    <source>
        <strain evidence="1 2">ANC 3994</strain>
    </source>
</reference>
<sequence length="79" mass="9224">MSFLVEKLDKPLPVHSKFRKKIIELSQVNTKDLVNYVINDNNILLPIFQARNAVVTEDYHSRIGSYGIDKLDFFWSRIA</sequence>
<proteinExistence type="predicted"/>
<evidence type="ECO:0000313" key="1">
    <source>
        <dbReference type="EMBL" id="ENU18624.1"/>
    </source>
</evidence>
<gene>
    <name evidence="1" type="ORF">F994_02946</name>
</gene>
<accession>N8QBJ6</accession>
<comment type="caution">
    <text evidence="1">The sequence shown here is derived from an EMBL/GenBank/DDBJ whole genome shotgun (WGS) entry which is preliminary data.</text>
</comment>
<dbReference type="Proteomes" id="UP000013086">
    <property type="component" value="Unassembled WGS sequence"/>
</dbReference>